<sequence length="90" mass="10114">RPLVGMDKQEIVNKSREIGTYDISILPDEDCCALFLPKHPATKATIEQLQKAEENIDVEALVDGALDSLRREVIEETRLGDDGNDKTKKY</sequence>
<dbReference type="GO" id="GO:0140741">
    <property type="term" value="F:tRNA-uracil-4 sulfurtransferase activity"/>
    <property type="evidence" value="ECO:0007669"/>
    <property type="project" value="UniProtKB-EC"/>
</dbReference>
<dbReference type="PANTHER" id="PTHR43209:SF1">
    <property type="entry name" value="TRNA SULFURTRANSFERASE"/>
    <property type="match status" value="1"/>
</dbReference>
<organism evidence="4 5">
    <name type="scientific">Candidatus Scalindua rubra</name>
    <dbReference type="NCBI Taxonomy" id="1872076"/>
    <lineage>
        <taxon>Bacteria</taxon>
        <taxon>Pseudomonadati</taxon>
        <taxon>Planctomycetota</taxon>
        <taxon>Candidatus Brocadiia</taxon>
        <taxon>Candidatus Brocadiales</taxon>
        <taxon>Candidatus Scalinduaceae</taxon>
        <taxon>Candidatus Scalindua</taxon>
    </lineage>
</organism>
<dbReference type="AlphaFoldDB" id="A0A1E3X443"/>
<dbReference type="Gene3D" id="3.40.50.620">
    <property type="entry name" value="HUPs"/>
    <property type="match status" value="1"/>
</dbReference>
<evidence type="ECO:0000256" key="1">
    <source>
        <dbReference type="ARBA" id="ARBA00022741"/>
    </source>
</evidence>
<dbReference type="EMBL" id="MAYW01000227">
    <property type="protein sequence ID" value="ODS30426.1"/>
    <property type="molecule type" value="Genomic_DNA"/>
</dbReference>
<keyword evidence="4" id="KW-0808">Transferase</keyword>
<accession>A0A1E3X443</accession>
<keyword evidence="1" id="KW-0547">Nucleotide-binding</keyword>
<name>A0A1E3X443_9BACT</name>
<dbReference type="GO" id="GO:0005524">
    <property type="term" value="F:ATP binding"/>
    <property type="evidence" value="ECO:0007669"/>
    <property type="project" value="UniProtKB-KW"/>
</dbReference>
<feature type="non-terminal residue" evidence="4">
    <location>
        <position position="1"/>
    </location>
</feature>
<dbReference type="GO" id="GO:0005829">
    <property type="term" value="C:cytosol"/>
    <property type="evidence" value="ECO:0007669"/>
    <property type="project" value="TreeGrafter"/>
</dbReference>
<gene>
    <name evidence="4" type="primary">thiI</name>
    <name evidence="4" type="ORF">SCARUB_04468</name>
</gene>
<evidence type="ECO:0000259" key="3">
    <source>
        <dbReference type="Pfam" id="PF02568"/>
    </source>
</evidence>
<dbReference type="Pfam" id="PF02568">
    <property type="entry name" value="ThiI"/>
    <property type="match status" value="1"/>
</dbReference>
<proteinExistence type="predicted"/>
<evidence type="ECO:0000256" key="2">
    <source>
        <dbReference type="ARBA" id="ARBA00022840"/>
    </source>
</evidence>
<dbReference type="Proteomes" id="UP000094056">
    <property type="component" value="Unassembled WGS sequence"/>
</dbReference>
<dbReference type="GO" id="GO:0002937">
    <property type="term" value="P:tRNA 4-thiouridine biosynthesis"/>
    <property type="evidence" value="ECO:0007669"/>
    <property type="project" value="TreeGrafter"/>
</dbReference>
<comment type="caution">
    <text evidence="4">The sequence shown here is derived from an EMBL/GenBank/DDBJ whole genome shotgun (WGS) entry which is preliminary data.</text>
</comment>
<dbReference type="InterPro" id="IPR050102">
    <property type="entry name" value="tRNA_sulfurtransferase_ThiI"/>
</dbReference>
<dbReference type="GO" id="GO:0052837">
    <property type="term" value="P:thiazole biosynthetic process"/>
    <property type="evidence" value="ECO:0007669"/>
    <property type="project" value="TreeGrafter"/>
</dbReference>
<dbReference type="InterPro" id="IPR014729">
    <property type="entry name" value="Rossmann-like_a/b/a_fold"/>
</dbReference>
<reference evidence="4 5" key="1">
    <citation type="submission" date="2016-07" db="EMBL/GenBank/DDBJ databases">
        <title>Draft genome of Scalindua rubra, obtained from a brine-seawater interface in the Red Sea, sheds light on salt adaptation in anammox bacteria.</title>
        <authorList>
            <person name="Speth D.R."/>
            <person name="Lagkouvardos I."/>
            <person name="Wang Y."/>
            <person name="Qian P.-Y."/>
            <person name="Dutilh B.E."/>
            <person name="Jetten M.S."/>
        </authorList>
    </citation>
    <scope>NUCLEOTIDE SEQUENCE [LARGE SCALE GENOMIC DNA]</scope>
    <source>
        <strain evidence="4">BSI-1</strain>
    </source>
</reference>
<keyword evidence="2" id="KW-0067">ATP-binding</keyword>
<dbReference type="EC" id="2.8.1.4" evidence="4"/>
<dbReference type="SUPFAM" id="SSF52402">
    <property type="entry name" value="Adenine nucleotide alpha hydrolases-like"/>
    <property type="match status" value="1"/>
</dbReference>
<dbReference type="PANTHER" id="PTHR43209">
    <property type="entry name" value="TRNA SULFURTRANSFERASE"/>
    <property type="match status" value="1"/>
</dbReference>
<feature type="domain" description="Thil AANH" evidence="3">
    <location>
        <begin position="1"/>
        <end position="57"/>
    </location>
</feature>
<dbReference type="GO" id="GO:0004810">
    <property type="term" value="F:CCA tRNA nucleotidyltransferase activity"/>
    <property type="evidence" value="ECO:0007669"/>
    <property type="project" value="InterPro"/>
</dbReference>
<evidence type="ECO:0000313" key="4">
    <source>
        <dbReference type="EMBL" id="ODS30426.1"/>
    </source>
</evidence>
<evidence type="ECO:0000313" key="5">
    <source>
        <dbReference type="Proteomes" id="UP000094056"/>
    </source>
</evidence>
<protein>
    <submittedName>
        <fullName evidence="4">Putative tRNA sulfurtransferase</fullName>
        <ecNumber evidence="4">2.8.1.4</ecNumber>
    </submittedName>
</protein>
<dbReference type="InterPro" id="IPR020536">
    <property type="entry name" value="ThiI_AANH"/>
</dbReference>